<keyword evidence="1" id="KW-1133">Transmembrane helix</keyword>
<dbReference type="EMBL" id="JAVDXQ010000003">
    <property type="protein sequence ID" value="MDR7296671.1"/>
    <property type="molecule type" value="Genomic_DNA"/>
</dbReference>
<keyword evidence="5" id="KW-1185">Reference proteome</keyword>
<evidence type="ECO:0000313" key="5">
    <source>
        <dbReference type="Proteomes" id="UP001180536"/>
    </source>
</evidence>
<dbReference type="RefSeq" id="WP_310344157.1">
    <property type="nucleotide sequence ID" value="NZ_JAVDXQ010000003.1"/>
</dbReference>
<dbReference type="SUPFAM" id="SSF63829">
    <property type="entry name" value="Calcium-dependent phosphotriesterase"/>
    <property type="match status" value="3"/>
</dbReference>
<dbReference type="InterPro" id="IPR011123">
    <property type="entry name" value="Y_Y_Y"/>
</dbReference>
<protein>
    <submittedName>
        <fullName evidence="4">Diguanylate cyclase (GGDEF)-like protein</fullName>
    </submittedName>
</protein>
<sequence>MRHFNWLIDKLACLAALLGLAGGSALALDAPMPMPWAARSDAVFHRVLMTPMSIVSLAQDREGFIWIATQYGLSRWDGYKLRTYVGDIAVSGALPDSYVLALHVDGKGRLWVGTSAGGLVSYDPQTDRFDPVLAAGAALSRKSVHAVLDEGPDRLWVGTGAGLDLLDTRSGTVQRHAGLARNQGLPDSAVQSLLHDAAGGLWVGTDKGLFHRAAGSARFLNVTLPADEGAPFVAVLRLDSEQRVWVGTRSHGAFVVEAGATAAVPLNQLVKAAAADRGATGVANAAILNMVEAAPGDMWLGTDGGGVLRVDPRSWQLRREQHRQGSTASLPDDDISAMYRDRSGLVWVATDTGLSHYDARQSTVSTWFGGQGAAAGINHVNVPFVLAMPDGRVWLSVGDGGVDIVRAEQGRVAALRPDAAKPLTALPPGRVLSMVQAPDGAVYLGTQRGLYRADADGRAVRRLEVPGRSPTASVWALAMQDGRLWLGGLDGLWAVVPGDGPHLRVLAREDGARLDEQRISALLPGKDGVLWVGTRTGVLRLDTATMALSRPAQDAPGRIGLPTGYISSMLLDRRGRLWVAGFGAGVRVMETTAAPGAEPQIGRVTVAEGLPHNGVDVLVLAPDGDVWASTDAGLAHISQDSLRARSLGAAEGVGILGYWTSAGAAAADGMLLFGGLGGLTIVNPRQAVRRTEPAPLVVTEVRLGDVRTVVPPRPQGANPAVLTLEPQRRSLLVEFSVLDYGAPERNRYEYRLLGVDANWVATEPSRRIATYTNLPPGDHVLELRGTGAQGAWSEVLRLPLHVRARWHETLWFRIGLGLAVCALLAALVQARLLILRRRQRGLEQLVAERTMALEQRTRELQESQQQLEQLAYYDGLTGLANRRLFNDDLRHLMAQAQRNGLGLYLLLIDLDHFKQINDTWGHDAGDAVLRSVSASLNVAVREADRTARLGGDEFAVLLPDTSDPAAAEAVCRRIVDALADALRQARPLALLPSASIGGACYPRDAQDVDALYKAADLALYEAKHAGRARWRLFDGPPA</sequence>
<proteinExistence type="predicted"/>
<evidence type="ECO:0000256" key="2">
    <source>
        <dbReference type="SAM" id="SignalP"/>
    </source>
</evidence>
<dbReference type="InterPro" id="IPR029787">
    <property type="entry name" value="Nucleotide_cyclase"/>
</dbReference>
<feature type="chain" id="PRO_5045371244" evidence="2">
    <location>
        <begin position="28"/>
        <end position="1038"/>
    </location>
</feature>
<dbReference type="Pfam" id="PF07495">
    <property type="entry name" value="Y_Y_Y"/>
    <property type="match status" value="1"/>
</dbReference>
<dbReference type="SMART" id="SM00267">
    <property type="entry name" value="GGDEF"/>
    <property type="match status" value="1"/>
</dbReference>
<feature type="transmembrane region" description="Helical" evidence="1">
    <location>
        <begin position="810"/>
        <end position="834"/>
    </location>
</feature>
<keyword evidence="1" id="KW-0472">Membrane</keyword>
<accession>A0ABU1Z9E2</accession>
<name>A0ABU1Z9E2_9BURK</name>
<dbReference type="PANTHER" id="PTHR46663:SF2">
    <property type="entry name" value="GGDEF DOMAIN-CONTAINING PROTEIN"/>
    <property type="match status" value="1"/>
</dbReference>
<evidence type="ECO:0000259" key="3">
    <source>
        <dbReference type="PROSITE" id="PS50887"/>
    </source>
</evidence>
<dbReference type="InterPro" id="IPR043128">
    <property type="entry name" value="Rev_trsase/Diguanyl_cyclase"/>
</dbReference>
<dbReference type="SUPFAM" id="SSF55073">
    <property type="entry name" value="Nucleotide cyclase"/>
    <property type="match status" value="1"/>
</dbReference>
<evidence type="ECO:0000313" key="4">
    <source>
        <dbReference type="EMBL" id="MDR7296671.1"/>
    </source>
</evidence>
<keyword evidence="1" id="KW-0812">Transmembrane</keyword>
<dbReference type="NCBIfam" id="TIGR00254">
    <property type="entry name" value="GGDEF"/>
    <property type="match status" value="1"/>
</dbReference>
<dbReference type="Gene3D" id="2.130.10.10">
    <property type="entry name" value="YVTN repeat-like/Quinoprotein amine dehydrogenase"/>
    <property type="match status" value="2"/>
</dbReference>
<comment type="caution">
    <text evidence="4">The sequence shown here is derived from an EMBL/GenBank/DDBJ whole genome shotgun (WGS) entry which is preliminary data.</text>
</comment>
<dbReference type="Gene3D" id="3.30.70.270">
    <property type="match status" value="1"/>
</dbReference>
<dbReference type="Gene3D" id="2.60.40.10">
    <property type="entry name" value="Immunoglobulins"/>
    <property type="match status" value="1"/>
</dbReference>
<dbReference type="PANTHER" id="PTHR46663">
    <property type="entry name" value="DIGUANYLATE CYCLASE DGCT-RELATED"/>
    <property type="match status" value="1"/>
</dbReference>
<dbReference type="InterPro" id="IPR013783">
    <property type="entry name" value="Ig-like_fold"/>
</dbReference>
<dbReference type="PROSITE" id="PS50887">
    <property type="entry name" value="GGDEF"/>
    <property type="match status" value="1"/>
</dbReference>
<reference evidence="4 5" key="1">
    <citation type="submission" date="2023-07" db="EMBL/GenBank/DDBJ databases">
        <title>Sorghum-associated microbial communities from plants grown in Nebraska, USA.</title>
        <authorList>
            <person name="Schachtman D."/>
        </authorList>
    </citation>
    <scope>NUCLEOTIDE SEQUENCE [LARGE SCALE GENOMIC DNA]</scope>
    <source>
        <strain evidence="4 5">BE310</strain>
    </source>
</reference>
<organism evidence="4 5">
    <name type="scientific">Pelomonas aquatica</name>
    <dbReference type="NCBI Taxonomy" id="431058"/>
    <lineage>
        <taxon>Bacteria</taxon>
        <taxon>Pseudomonadati</taxon>
        <taxon>Pseudomonadota</taxon>
        <taxon>Betaproteobacteria</taxon>
        <taxon>Burkholderiales</taxon>
        <taxon>Sphaerotilaceae</taxon>
        <taxon>Roseateles</taxon>
    </lineage>
</organism>
<dbReference type="Pfam" id="PF00990">
    <property type="entry name" value="GGDEF"/>
    <property type="match status" value="1"/>
</dbReference>
<keyword evidence="2" id="KW-0732">Signal</keyword>
<evidence type="ECO:0000256" key="1">
    <source>
        <dbReference type="SAM" id="Phobius"/>
    </source>
</evidence>
<dbReference type="InterPro" id="IPR052163">
    <property type="entry name" value="DGC-Regulatory_Protein"/>
</dbReference>
<dbReference type="CDD" id="cd01949">
    <property type="entry name" value="GGDEF"/>
    <property type="match status" value="1"/>
</dbReference>
<dbReference type="InterPro" id="IPR015943">
    <property type="entry name" value="WD40/YVTN_repeat-like_dom_sf"/>
</dbReference>
<feature type="signal peptide" evidence="2">
    <location>
        <begin position="1"/>
        <end position="27"/>
    </location>
</feature>
<dbReference type="InterPro" id="IPR011110">
    <property type="entry name" value="Reg_prop"/>
</dbReference>
<dbReference type="Pfam" id="PF07494">
    <property type="entry name" value="Reg_prop"/>
    <property type="match status" value="5"/>
</dbReference>
<gene>
    <name evidence="4" type="ORF">J2X16_002018</name>
</gene>
<feature type="domain" description="GGDEF" evidence="3">
    <location>
        <begin position="901"/>
        <end position="1035"/>
    </location>
</feature>
<dbReference type="Proteomes" id="UP001180536">
    <property type="component" value="Unassembled WGS sequence"/>
</dbReference>
<dbReference type="InterPro" id="IPR000160">
    <property type="entry name" value="GGDEF_dom"/>
</dbReference>